<feature type="compositionally biased region" description="Basic residues" evidence="7">
    <location>
        <begin position="266"/>
        <end position="275"/>
    </location>
</feature>
<gene>
    <name evidence="9" type="ORF">SEVIR_7G216000v2</name>
</gene>
<dbReference type="GO" id="GO:0005737">
    <property type="term" value="C:cytoplasm"/>
    <property type="evidence" value="ECO:0007669"/>
    <property type="project" value="UniProtKB-SubCell"/>
</dbReference>
<dbReference type="Gene3D" id="1.20.5.190">
    <property type="match status" value="1"/>
</dbReference>
<reference evidence="9" key="1">
    <citation type="submission" date="2019-03" db="EMBL/GenBank/DDBJ databases">
        <title>WGS assembly of Setaria viridis.</title>
        <authorList>
            <person name="Huang P."/>
            <person name="Jenkins J."/>
            <person name="Grimwood J."/>
            <person name="Barry K."/>
            <person name="Healey A."/>
            <person name="Mamidi S."/>
            <person name="Sreedasyam A."/>
            <person name="Shu S."/>
            <person name="Feldman M."/>
            <person name="Wu J."/>
            <person name="Yu Y."/>
            <person name="Chen C."/>
            <person name="Johnson J."/>
            <person name="Rokhsar D."/>
            <person name="Baxter I."/>
            <person name="Schmutz J."/>
            <person name="Brutnell T."/>
            <person name="Kellogg E."/>
        </authorList>
    </citation>
    <scope>NUCLEOTIDE SEQUENCE [LARGE SCALE GENOMIC DNA]</scope>
</reference>
<keyword evidence="10" id="KW-1185">Reference proteome</keyword>
<evidence type="ECO:0000256" key="2">
    <source>
        <dbReference type="ARBA" id="ARBA00022490"/>
    </source>
</evidence>
<organism evidence="9 10">
    <name type="scientific">Setaria viridis</name>
    <name type="common">Green bristlegrass</name>
    <name type="synonym">Setaria italica subsp. viridis</name>
    <dbReference type="NCBI Taxonomy" id="4556"/>
    <lineage>
        <taxon>Eukaryota</taxon>
        <taxon>Viridiplantae</taxon>
        <taxon>Streptophyta</taxon>
        <taxon>Embryophyta</taxon>
        <taxon>Tracheophyta</taxon>
        <taxon>Spermatophyta</taxon>
        <taxon>Magnoliopsida</taxon>
        <taxon>Liliopsida</taxon>
        <taxon>Poales</taxon>
        <taxon>Poaceae</taxon>
        <taxon>PACMAD clade</taxon>
        <taxon>Panicoideae</taxon>
        <taxon>Panicodae</taxon>
        <taxon>Paniceae</taxon>
        <taxon>Cenchrinae</taxon>
        <taxon>Setaria</taxon>
    </lineage>
</organism>
<dbReference type="Gramene" id="TKW06046">
    <property type="protein sequence ID" value="TKW06046"/>
    <property type="gene ID" value="SEVIR_7G216000v2"/>
</dbReference>
<dbReference type="AlphaFoldDB" id="A0A4V6D7R0"/>
<dbReference type="CDD" id="cd23767">
    <property type="entry name" value="IQCD"/>
    <property type="match status" value="1"/>
</dbReference>
<feature type="compositionally biased region" description="Polar residues" evidence="7">
    <location>
        <begin position="392"/>
        <end position="401"/>
    </location>
</feature>
<feature type="region of interest" description="Disordered" evidence="7">
    <location>
        <begin position="1"/>
        <end position="71"/>
    </location>
</feature>
<comment type="subcellular location">
    <subcellularLocation>
        <location evidence="1">Cytoplasm</location>
    </subcellularLocation>
</comment>
<feature type="region of interest" description="Disordered" evidence="7">
    <location>
        <begin position="392"/>
        <end position="413"/>
    </location>
</feature>
<dbReference type="PANTHER" id="PTHR32295:SF11">
    <property type="entry name" value="PROTEIN IQ-DOMAIN 22"/>
    <property type="match status" value="1"/>
</dbReference>
<comment type="subunit">
    <text evidence="6">Binds to multiple calmodulin (CaM) in the presence of Ca(2+) and CaM-like proteins.</text>
</comment>
<evidence type="ECO:0000259" key="8">
    <source>
        <dbReference type="Pfam" id="PF13178"/>
    </source>
</evidence>
<dbReference type="GO" id="GO:0005516">
    <property type="term" value="F:calmodulin binding"/>
    <property type="evidence" value="ECO:0007669"/>
    <property type="project" value="UniProtKB-KW"/>
</dbReference>
<dbReference type="FunFam" id="1.20.5.190:FF:000062">
    <property type="entry name" value="IQ-domain 11"/>
    <property type="match status" value="1"/>
</dbReference>
<dbReference type="InterPro" id="IPR000048">
    <property type="entry name" value="IQ_motif_EF-hand-BS"/>
</dbReference>
<evidence type="ECO:0000313" key="9">
    <source>
        <dbReference type="EMBL" id="TKW06046.1"/>
    </source>
</evidence>
<evidence type="ECO:0000256" key="7">
    <source>
        <dbReference type="SAM" id="MobiDB-lite"/>
    </source>
</evidence>
<proteinExistence type="inferred from homology"/>
<keyword evidence="3" id="KW-0677">Repeat</keyword>
<dbReference type="Pfam" id="PF00612">
    <property type="entry name" value="IQ"/>
    <property type="match status" value="1"/>
</dbReference>
<name>A0A4V6D7R0_SETVI</name>
<dbReference type="OMA" id="NNSPQFY"/>
<evidence type="ECO:0000256" key="4">
    <source>
        <dbReference type="ARBA" id="ARBA00022860"/>
    </source>
</evidence>
<feature type="compositionally biased region" description="Low complexity" evidence="7">
    <location>
        <begin position="212"/>
        <end position="225"/>
    </location>
</feature>
<comment type="similarity">
    <text evidence="5">Belongs to the IQD family.</text>
</comment>
<evidence type="ECO:0000313" key="10">
    <source>
        <dbReference type="Proteomes" id="UP000298652"/>
    </source>
</evidence>
<dbReference type="Proteomes" id="UP000298652">
    <property type="component" value="Chromosome 7"/>
</dbReference>
<keyword evidence="4" id="KW-0112">Calmodulin-binding</keyword>
<dbReference type="EMBL" id="CM016558">
    <property type="protein sequence ID" value="TKW06046.1"/>
    <property type="molecule type" value="Genomic_DNA"/>
</dbReference>
<keyword evidence="2" id="KW-0963">Cytoplasm</keyword>
<feature type="compositionally biased region" description="Polar residues" evidence="7">
    <location>
        <begin position="287"/>
        <end position="300"/>
    </location>
</feature>
<accession>A0A4V6D7R0</accession>
<feature type="region of interest" description="Disordered" evidence="7">
    <location>
        <begin position="183"/>
        <end position="235"/>
    </location>
</feature>
<dbReference type="Pfam" id="PF13178">
    <property type="entry name" value="DUF4005"/>
    <property type="match status" value="1"/>
</dbReference>
<feature type="compositionally biased region" description="Low complexity" evidence="7">
    <location>
        <begin position="1"/>
        <end position="10"/>
    </location>
</feature>
<dbReference type="InterPro" id="IPR025064">
    <property type="entry name" value="DUF4005"/>
</dbReference>
<evidence type="ECO:0000256" key="6">
    <source>
        <dbReference type="ARBA" id="ARBA00024378"/>
    </source>
</evidence>
<feature type="domain" description="DUF4005" evidence="8">
    <location>
        <begin position="356"/>
        <end position="416"/>
    </location>
</feature>
<dbReference type="SMART" id="SM00015">
    <property type="entry name" value="IQ"/>
    <property type="match status" value="2"/>
</dbReference>
<dbReference type="PROSITE" id="PS50096">
    <property type="entry name" value="IQ"/>
    <property type="match status" value="2"/>
</dbReference>
<feature type="region of interest" description="Disordered" evidence="7">
    <location>
        <begin position="349"/>
        <end position="369"/>
    </location>
</feature>
<protein>
    <recommendedName>
        <fullName evidence="8">DUF4005 domain-containing protein</fullName>
    </recommendedName>
</protein>
<evidence type="ECO:0000256" key="3">
    <source>
        <dbReference type="ARBA" id="ARBA00022737"/>
    </source>
</evidence>
<dbReference type="PANTHER" id="PTHR32295">
    <property type="entry name" value="IQ-DOMAIN 5-RELATED"/>
    <property type="match status" value="1"/>
</dbReference>
<evidence type="ECO:0000256" key="1">
    <source>
        <dbReference type="ARBA" id="ARBA00004496"/>
    </source>
</evidence>
<evidence type="ECO:0000256" key="5">
    <source>
        <dbReference type="ARBA" id="ARBA00024341"/>
    </source>
</evidence>
<feature type="region of interest" description="Disordered" evidence="7">
    <location>
        <begin position="257"/>
        <end position="328"/>
    </location>
</feature>
<sequence>MGWAPRWLRGLLGGGRKAAETKPVKEKRRWGFGKSFREKAPAPVAARPPTPPVQPSATPRRGYAAATDEADDEQSKRAIAVAAATAAVAEAAVAAAQAAAAVVRLTSSGRCAPAAGKREEWAAVRIQAAFRGYLARRALKALRGLVKLQALVRGNIVRRQAAETLRCMHALVRVQARARACRAIRSQQAPAHPDPPTPEKYDHAGAPRHGRSGSLKGSSSKTPGSERLGRERSESCGRNWLDRWVEERFMDDEKNAKILEVDNGKPGRHASKRRGGGGGGGNHHHSPCSTMTSDQNSRSYATMPESPSKDSTTAQQSVPSPPSVSMGEALSPLRLPVDIAELCDSPQFFSATSRPGSSRRGPFTPTKSECSRSLFGGYSDYPNYMANTESFRAKARSQSAPKQRPQYEKSSSLRKASAANAFATGPYVPTAAAAQRSAASLHAKFTNKAYPGSGRLDRLGMPVKY</sequence>